<dbReference type="GO" id="GO:0006032">
    <property type="term" value="P:chitin catabolic process"/>
    <property type="evidence" value="ECO:0007669"/>
    <property type="project" value="UniProtKB-KW"/>
</dbReference>
<dbReference type="InterPro" id="IPR017853">
    <property type="entry name" value="GH"/>
</dbReference>
<dbReference type="GO" id="GO:0008061">
    <property type="term" value="F:chitin binding"/>
    <property type="evidence" value="ECO:0007669"/>
    <property type="project" value="UniProtKB-KW"/>
</dbReference>
<keyword evidence="10" id="KW-0326">Glycosidase</keyword>
<protein>
    <recommendedName>
        <fullName evidence="3">chitinase</fullName>
        <ecNumber evidence="3">3.2.1.14</ecNumber>
    </recommendedName>
</protein>
<evidence type="ECO:0000256" key="1">
    <source>
        <dbReference type="ARBA" id="ARBA00000822"/>
    </source>
</evidence>
<dbReference type="EC" id="3.2.1.14" evidence="3"/>
<dbReference type="PANTHER" id="PTHR11177:SF360">
    <property type="entry name" value="CHITINASE 4-RELATED"/>
    <property type="match status" value="1"/>
</dbReference>
<reference evidence="14 15" key="1">
    <citation type="submission" date="2020-04" db="EMBL/GenBank/DDBJ databases">
        <authorList>
            <person name="Alioto T."/>
            <person name="Alioto T."/>
            <person name="Gomez Garrido J."/>
        </authorList>
    </citation>
    <scope>NUCLEOTIDE SEQUENCE [LARGE SCALE GENOMIC DNA]</scope>
</reference>
<evidence type="ECO:0000256" key="10">
    <source>
        <dbReference type="ARBA" id="ARBA00023295"/>
    </source>
</evidence>
<proteinExistence type="inferred from homology"/>
<evidence type="ECO:0000256" key="9">
    <source>
        <dbReference type="ARBA" id="ARBA00023277"/>
    </source>
</evidence>
<gene>
    <name evidence="14" type="ORF">CLODIP_2_CD16030</name>
</gene>
<dbReference type="AlphaFoldDB" id="A0A8S1CE05"/>
<dbReference type="InterPro" id="IPR050314">
    <property type="entry name" value="Glycosyl_Hydrlase_18"/>
</dbReference>
<dbReference type="InterPro" id="IPR029070">
    <property type="entry name" value="Chitinase_insertion_sf"/>
</dbReference>
<evidence type="ECO:0000256" key="3">
    <source>
        <dbReference type="ARBA" id="ARBA00012729"/>
    </source>
</evidence>
<keyword evidence="11" id="KW-0624">Polysaccharide degradation</keyword>
<dbReference type="OrthoDB" id="73875at2759"/>
<dbReference type="CDD" id="cd02872">
    <property type="entry name" value="GH18_chitolectin_chitotriosidase"/>
    <property type="match status" value="1"/>
</dbReference>
<keyword evidence="9" id="KW-0119">Carbohydrate metabolism</keyword>
<feature type="domain" description="GH18" evidence="13">
    <location>
        <begin position="24"/>
        <end position="387"/>
    </location>
</feature>
<feature type="signal peptide" evidence="12">
    <location>
        <begin position="1"/>
        <end position="21"/>
    </location>
</feature>
<comment type="caution">
    <text evidence="14">The sequence shown here is derived from an EMBL/GenBank/DDBJ whole genome shotgun (WGS) entry which is preliminary data.</text>
</comment>
<dbReference type="Proteomes" id="UP000494165">
    <property type="component" value="Unassembled WGS sequence"/>
</dbReference>
<name>A0A8S1CE05_9INSE</name>
<keyword evidence="6" id="KW-0378">Hydrolase</keyword>
<dbReference type="SMART" id="SM00636">
    <property type="entry name" value="Glyco_18"/>
    <property type="match status" value="1"/>
</dbReference>
<dbReference type="SUPFAM" id="SSF51445">
    <property type="entry name" value="(Trans)glycosidases"/>
    <property type="match status" value="1"/>
</dbReference>
<evidence type="ECO:0000256" key="2">
    <source>
        <dbReference type="ARBA" id="ARBA00009121"/>
    </source>
</evidence>
<evidence type="ECO:0000256" key="7">
    <source>
        <dbReference type="ARBA" id="ARBA00023024"/>
    </source>
</evidence>
<dbReference type="InterPro" id="IPR001223">
    <property type="entry name" value="Glyco_hydro18_cat"/>
</dbReference>
<sequence length="387" mass="42651">MRSLVVFSAALLLVIAPSAEAQQKRVVCYFSSWATYRNGDGKFQAENIDPFLCTHVIYSFVGVNTDGSVRILDSWNDISLNGFKRFNALKQTNPNLKTLVAIGGWNEGSIRFSDICKTTASRTTFVNNLYNFVKTYEFSGLDIDWEYPAQRGGVSADKANFVSLVRELKAKFAPEGLVLSAAVSAGIWAAGVSYDIPQLSANLDFINLMTYDYHASYDGKTGENSPMYAASIDTDKNLNVHATVSHWIQQGADRSKLVLGVPLYGKSFSLQVPTNTALGAPASGAGTAGVYSQEAGFLMYSELCYLQRTQTGWTTWWNSAQQVPYTYRAYDWVGYDNVESVQVKGQYAKNNSLGGVMVYALEMDDFHNLCAGGRFPLLNSLRNAYLS</sequence>
<dbReference type="Pfam" id="PF00704">
    <property type="entry name" value="Glyco_hydro_18"/>
    <property type="match status" value="1"/>
</dbReference>
<dbReference type="GO" id="GO:0000272">
    <property type="term" value="P:polysaccharide catabolic process"/>
    <property type="evidence" value="ECO:0007669"/>
    <property type="project" value="UniProtKB-KW"/>
</dbReference>
<accession>A0A8S1CE05</accession>
<dbReference type="SUPFAM" id="SSF54556">
    <property type="entry name" value="Chitinase insertion domain"/>
    <property type="match status" value="1"/>
</dbReference>
<comment type="catalytic activity">
    <reaction evidence="1">
        <text>Random endo-hydrolysis of N-acetyl-beta-D-glucosaminide (1-&gt;4)-beta-linkages in chitin and chitodextrins.</text>
        <dbReference type="EC" id="3.2.1.14"/>
    </reaction>
</comment>
<evidence type="ECO:0000313" key="15">
    <source>
        <dbReference type="Proteomes" id="UP000494165"/>
    </source>
</evidence>
<evidence type="ECO:0000256" key="8">
    <source>
        <dbReference type="ARBA" id="ARBA00023157"/>
    </source>
</evidence>
<keyword evidence="5 12" id="KW-0732">Signal</keyword>
<dbReference type="Gene3D" id="3.20.20.80">
    <property type="entry name" value="Glycosidases"/>
    <property type="match status" value="1"/>
</dbReference>
<evidence type="ECO:0000256" key="5">
    <source>
        <dbReference type="ARBA" id="ARBA00022729"/>
    </source>
</evidence>
<dbReference type="GO" id="GO:0005576">
    <property type="term" value="C:extracellular region"/>
    <property type="evidence" value="ECO:0007669"/>
    <property type="project" value="TreeGrafter"/>
</dbReference>
<evidence type="ECO:0000256" key="6">
    <source>
        <dbReference type="ARBA" id="ARBA00022801"/>
    </source>
</evidence>
<evidence type="ECO:0000256" key="11">
    <source>
        <dbReference type="ARBA" id="ARBA00023326"/>
    </source>
</evidence>
<keyword evidence="8" id="KW-1015">Disulfide bond</keyword>
<keyword evidence="15" id="KW-1185">Reference proteome</keyword>
<evidence type="ECO:0000313" key="14">
    <source>
        <dbReference type="EMBL" id="CAB3366625.1"/>
    </source>
</evidence>
<dbReference type="EMBL" id="CADEPI010000026">
    <property type="protein sequence ID" value="CAB3366625.1"/>
    <property type="molecule type" value="Genomic_DNA"/>
</dbReference>
<dbReference type="FunFam" id="3.10.50.10:FF:000004">
    <property type="entry name" value="Chitinase 5"/>
    <property type="match status" value="1"/>
</dbReference>
<evidence type="ECO:0000256" key="4">
    <source>
        <dbReference type="ARBA" id="ARBA00022669"/>
    </source>
</evidence>
<keyword evidence="4" id="KW-0147">Chitin-binding</keyword>
<dbReference type="FunFam" id="3.20.20.80:FF:000097">
    <property type="entry name" value="Probable chitinase 2"/>
    <property type="match status" value="1"/>
</dbReference>
<feature type="chain" id="PRO_5035742248" description="chitinase" evidence="12">
    <location>
        <begin position="22"/>
        <end position="387"/>
    </location>
</feature>
<dbReference type="Gene3D" id="3.10.50.10">
    <property type="match status" value="1"/>
</dbReference>
<organism evidence="14 15">
    <name type="scientific">Cloeon dipterum</name>
    <dbReference type="NCBI Taxonomy" id="197152"/>
    <lineage>
        <taxon>Eukaryota</taxon>
        <taxon>Metazoa</taxon>
        <taxon>Ecdysozoa</taxon>
        <taxon>Arthropoda</taxon>
        <taxon>Hexapoda</taxon>
        <taxon>Insecta</taxon>
        <taxon>Pterygota</taxon>
        <taxon>Palaeoptera</taxon>
        <taxon>Ephemeroptera</taxon>
        <taxon>Pisciforma</taxon>
        <taxon>Baetidae</taxon>
        <taxon>Cloeon</taxon>
    </lineage>
</organism>
<dbReference type="PROSITE" id="PS51910">
    <property type="entry name" value="GH18_2"/>
    <property type="match status" value="1"/>
</dbReference>
<dbReference type="PANTHER" id="PTHR11177">
    <property type="entry name" value="CHITINASE"/>
    <property type="match status" value="1"/>
</dbReference>
<keyword evidence="7" id="KW-0146">Chitin degradation</keyword>
<dbReference type="GO" id="GO:0008843">
    <property type="term" value="F:endochitinase activity"/>
    <property type="evidence" value="ECO:0007669"/>
    <property type="project" value="UniProtKB-EC"/>
</dbReference>
<evidence type="ECO:0000259" key="13">
    <source>
        <dbReference type="PROSITE" id="PS51910"/>
    </source>
</evidence>
<evidence type="ECO:0000256" key="12">
    <source>
        <dbReference type="SAM" id="SignalP"/>
    </source>
</evidence>
<comment type="similarity">
    <text evidence="2">Belongs to the glycosyl hydrolase 18 family. Chitinase class II subfamily.</text>
</comment>
<dbReference type="InterPro" id="IPR011583">
    <property type="entry name" value="Chitinase_II/V-like_cat"/>
</dbReference>